<evidence type="ECO:0000313" key="3">
    <source>
        <dbReference type="EnsemblFungi" id="EJT72498"/>
    </source>
</evidence>
<dbReference type="RefSeq" id="XP_009225472.1">
    <property type="nucleotide sequence ID" value="XM_009227208.1"/>
</dbReference>
<feature type="compositionally biased region" description="Basic and acidic residues" evidence="1">
    <location>
        <begin position="13"/>
        <end position="22"/>
    </location>
</feature>
<feature type="compositionally biased region" description="Basic and acidic residues" evidence="1">
    <location>
        <begin position="60"/>
        <end position="70"/>
    </location>
</feature>
<reference evidence="3" key="5">
    <citation type="submission" date="2018-04" db="UniProtKB">
        <authorList>
            <consortium name="EnsemblFungi"/>
        </authorList>
    </citation>
    <scope>IDENTIFICATION</scope>
    <source>
        <strain evidence="3">R3-111a-1</strain>
    </source>
</reference>
<evidence type="ECO:0000256" key="1">
    <source>
        <dbReference type="SAM" id="MobiDB-lite"/>
    </source>
</evidence>
<keyword evidence="4" id="KW-1185">Reference proteome</keyword>
<reference evidence="3" key="4">
    <citation type="journal article" date="2015" name="G3 (Bethesda)">
        <title>Genome sequences of three phytopathogenic species of the Magnaporthaceae family of fungi.</title>
        <authorList>
            <person name="Okagaki L.H."/>
            <person name="Nunes C.C."/>
            <person name="Sailsbery J."/>
            <person name="Clay B."/>
            <person name="Brown D."/>
            <person name="John T."/>
            <person name="Oh Y."/>
            <person name="Young N."/>
            <person name="Fitzgerald M."/>
            <person name="Haas B.J."/>
            <person name="Zeng Q."/>
            <person name="Young S."/>
            <person name="Adiconis X."/>
            <person name="Fan L."/>
            <person name="Levin J.Z."/>
            <person name="Mitchell T.K."/>
            <person name="Okubara P.A."/>
            <person name="Farman M.L."/>
            <person name="Kohn L.M."/>
            <person name="Birren B."/>
            <person name="Ma L.-J."/>
            <person name="Dean R.A."/>
        </authorList>
    </citation>
    <scope>NUCLEOTIDE SEQUENCE</scope>
    <source>
        <strain evidence="3">R3-111a-1</strain>
    </source>
</reference>
<sequence length="83" mass="8814">MVVMGLSWEGVSRRGVQDRDLKSQLQGRTPDSLEATSAGIRASMIKGASDVAAAGVSHVEAPEQSRDPEPRPGLGVPSIWNCR</sequence>
<dbReference type="VEuPathDB" id="FungiDB:GGTG_09364"/>
<dbReference type="HOGENOM" id="CLU_2542709_0_0_1"/>
<organism evidence="2">
    <name type="scientific">Gaeumannomyces tritici (strain R3-111a-1)</name>
    <name type="common">Wheat and barley take-all root rot fungus</name>
    <name type="synonym">Gaeumannomyces graminis var. tritici</name>
    <dbReference type="NCBI Taxonomy" id="644352"/>
    <lineage>
        <taxon>Eukaryota</taxon>
        <taxon>Fungi</taxon>
        <taxon>Dikarya</taxon>
        <taxon>Ascomycota</taxon>
        <taxon>Pezizomycotina</taxon>
        <taxon>Sordariomycetes</taxon>
        <taxon>Sordariomycetidae</taxon>
        <taxon>Magnaporthales</taxon>
        <taxon>Magnaporthaceae</taxon>
        <taxon>Gaeumannomyces</taxon>
    </lineage>
</organism>
<evidence type="ECO:0000313" key="4">
    <source>
        <dbReference type="Proteomes" id="UP000006039"/>
    </source>
</evidence>
<feature type="region of interest" description="Disordered" evidence="1">
    <location>
        <begin position="13"/>
        <end position="35"/>
    </location>
</feature>
<dbReference type="EMBL" id="GL385399">
    <property type="protein sequence ID" value="EJT72498.1"/>
    <property type="molecule type" value="Genomic_DNA"/>
</dbReference>
<accession>J3P767</accession>
<reference evidence="2" key="2">
    <citation type="submission" date="2010-07" db="EMBL/GenBank/DDBJ databases">
        <authorList>
            <consortium name="The Broad Institute Genome Sequencing Platform"/>
            <consortium name="Broad Institute Genome Sequencing Center for Infectious Disease"/>
            <person name="Ma L.-J."/>
            <person name="Dead R."/>
            <person name="Young S."/>
            <person name="Zeng Q."/>
            <person name="Koehrsen M."/>
            <person name="Alvarado L."/>
            <person name="Berlin A."/>
            <person name="Chapman S.B."/>
            <person name="Chen Z."/>
            <person name="Freedman E."/>
            <person name="Gellesch M."/>
            <person name="Goldberg J."/>
            <person name="Griggs A."/>
            <person name="Gujja S."/>
            <person name="Heilman E.R."/>
            <person name="Heiman D."/>
            <person name="Hepburn T."/>
            <person name="Howarth C."/>
            <person name="Jen D."/>
            <person name="Larson L."/>
            <person name="Mehta T."/>
            <person name="Neiman D."/>
            <person name="Pearson M."/>
            <person name="Roberts A."/>
            <person name="Saif S."/>
            <person name="Shea T."/>
            <person name="Shenoy N."/>
            <person name="Sisk P."/>
            <person name="Stolte C."/>
            <person name="Sykes S."/>
            <person name="Walk T."/>
            <person name="White J."/>
            <person name="Yandava C."/>
            <person name="Haas B."/>
            <person name="Nusbaum C."/>
            <person name="Birren B."/>
        </authorList>
    </citation>
    <scope>NUCLEOTIDE SEQUENCE</scope>
    <source>
        <strain evidence="2">R3-111a-1</strain>
    </source>
</reference>
<name>J3P767_GAET3</name>
<proteinExistence type="predicted"/>
<protein>
    <submittedName>
        <fullName evidence="2 3">Uncharacterized protein</fullName>
    </submittedName>
</protein>
<dbReference type="Proteomes" id="UP000006039">
    <property type="component" value="Unassembled WGS sequence"/>
</dbReference>
<evidence type="ECO:0000313" key="2">
    <source>
        <dbReference type="EMBL" id="EJT72498.1"/>
    </source>
</evidence>
<gene>
    <name evidence="3" type="primary">20349822</name>
    <name evidence="2" type="ORF">GGTG_09364</name>
</gene>
<reference evidence="2" key="3">
    <citation type="submission" date="2010-09" db="EMBL/GenBank/DDBJ databases">
        <title>Annotation of Gaeumannomyces graminis var. tritici R3-111a-1.</title>
        <authorList>
            <consortium name="The Broad Institute Genome Sequencing Platform"/>
            <person name="Ma L.-J."/>
            <person name="Dead R."/>
            <person name="Young S.K."/>
            <person name="Zeng Q."/>
            <person name="Gargeya S."/>
            <person name="Fitzgerald M."/>
            <person name="Haas B."/>
            <person name="Abouelleil A."/>
            <person name="Alvarado L."/>
            <person name="Arachchi H.M."/>
            <person name="Berlin A."/>
            <person name="Brown A."/>
            <person name="Chapman S.B."/>
            <person name="Chen Z."/>
            <person name="Dunbar C."/>
            <person name="Freedman E."/>
            <person name="Gearin G."/>
            <person name="Gellesch M."/>
            <person name="Goldberg J."/>
            <person name="Griggs A."/>
            <person name="Gujja S."/>
            <person name="Heiman D."/>
            <person name="Howarth C."/>
            <person name="Larson L."/>
            <person name="Lui A."/>
            <person name="MacDonald P.J.P."/>
            <person name="Mehta T."/>
            <person name="Montmayeur A."/>
            <person name="Murphy C."/>
            <person name="Neiman D."/>
            <person name="Pearson M."/>
            <person name="Priest M."/>
            <person name="Roberts A."/>
            <person name="Saif S."/>
            <person name="Shea T."/>
            <person name="Shenoy N."/>
            <person name="Sisk P."/>
            <person name="Stolte C."/>
            <person name="Sykes S."/>
            <person name="Yandava C."/>
            <person name="Wortman J."/>
            <person name="Nusbaum C."/>
            <person name="Birren B."/>
        </authorList>
    </citation>
    <scope>NUCLEOTIDE SEQUENCE</scope>
    <source>
        <strain evidence="2">R3-111a-1</strain>
    </source>
</reference>
<dbReference type="GeneID" id="20349822"/>
<dbReference type="AlphaFoldDB" id="J3P767"/>
<dbReference type="EnsemblFungi" id="EJT72498">
    <property type="protein sequence ID" value="EJT72498"/>
    <property type="gene ID" value="GGTG_09364"/>
</dbReference>
<feature type="region of interest" description="Disordered" evidence="1">
    <location>
        <begin position="56"/>
        <end position="83"/>
    </location>
</feature>
<reference evidence="4" key="1">
    <citation type="submission" date="2010-07" db="EMBL/GenBank/DDBJ databases">
        <title>The genome sequence of Gaeumannomyces graminis var. tritici strain R3-111a-1.</title>
        <authorList>
            <consortium name="The Broad Institute Genome Sequencing Platform"/>
            <person name="Ma L.-J."/>
            <person name="Dead R."/>
            <person name="Young S."/>
            <person name="Zeng Q."/>
            <person name="Koehrsen M."/>
            <person name="Alvarado L."/>
            <person name="Berlin A."/>
            <person name="Chapman S.B."/>
            <person name="Chen Z."/>
            <person name="Freedman E."/>
            <person name="Gellesch M."/>
            <person name="Goldberg J."/>
            <person name="Griggs A."/>
            <person name="Gujja S."/>
            <person name="Heilman E.R."/>
            <person name="Heiman D."/>
            <person name="Hepburn T."/>
            <person name="Howarth C."/>
            <person name="Jen D."/>
            <person name="Larson L."/>
            <person name="Mehta T."/>
            <person name="Neiman D."/>
            <person name="Pearson M."/>
            <person name="Roberts A."/>
            <person name="Saif S."/>
            <person name="Shea T."/>
            <person name="Shenoy N."/>
            <person name="Sisk P."/>
            <person name="Stolte C."/>
            <person name="Sykes S."/>
            <person name="Walk T."/>
            <person name="White J."/>
            <person name="Yandava C."/>
            <person name="Haas B."/>
            <person name="Nusbaum C."/>
            <person name="Birren B."/>
        </authorList>
    </citation>
    <scope>NUCLEOTIDE SEQUENCE [LARGE SCALE GENOMIC DNA]</scope>
    <source>
        <strain evidence="4">R3-111a-1</strain>
    </source>
</reference>